<dbReference type="SUPFAM" id="SSF51905">
    <property type="entry name" value="FAD/NAD(P)-binding domain"/>
    <property type="match status" value="1"/>
</dbReference>
<gene>
    <name evidence="2" type="ORF">AB6A68_04935</name>
</gene>
<dbReference type="InterPro" id="IPR006076">
    <property type="entry name" value="FAD-dep_OxRdtase"/>
</dbReference>
<protein>
    <submittedName>
        <fullName evidence="2">NAD(P)/FAD-dependent oxidoreductase</fullName>
        <ecNumber evidence="2">1.-.-.-</ecNumber>
    </submittedName>
</protein>
<dbReference type="EC" id="1.-.-.-" evidence="2"/>
<evidence type="ECO:0000313" key="2">
    <source>
        <dbReference type="EMBL" id="MEX6429182.1"/>
    </source>
</evidence>
<feature type="domain" description="FAD dependent oxidoreductase" evidence="1">
    <location>
        <begin position="40"/>
        <end position="402"/>
    </location>
</feature>
<organism evidence="2 3">
    <name type="scientific">Ferrimicrobium acidiphilum</name>
    <dbReference type="NCBI Taxonomy" id="121039"/>
    <lineage>
        <taxon>Bacteria</taxon>
        <taxon>Bacillati</taxon>
        <taxon>Actinomycetota</taxon>
        <taxon>Acidimicrobiia</taxon>
        <taxon>Acidimicrobiales</taxon>
        <taxon>Acidimicrobiaceae</taxon>
        <taxon>Ferrimicrobium</taxon>
    </lineage>
</organism>
<dbReference type="GO" id="GO:0016491">
    <property type="term" value="F:oxidoreductase activity"/>
    <property type="evidence" value="ECO:0007669"/>
    <property type="project" value="UniProtKB-KW"/>
</dbReference>
<proteinExistence type="predicted"/>
<name>A0ABV3Y0U8_9ACTN</name>
<comment type="caution">
    <text evidence="2">The sequence shown here is derived from an EMBL/GenBank/DDBJ whole genome shotgun (WGS) entry which is preliminary data.</text>
</comment>
<accession>A0ABV3Y0U8</accession>
<dbReference type="Gene3D" id="3.30.9.10">
    <property type="entry name" value="D-Amino Acid Oxidase, subunit A, domain 2"/>
    <property type="match status" value="1"/>
</dbReference>
<evidence type="ECO:0000313" key="3">
    <source>
        <dbReference type="Proteomes" id="UP001560267"/>
    </source>
</evidence>
<keyword evidence="2" id="KW-0560">Oxidoreductase</keyword>
<dbReference type="Proteomes" id="UP001560267">
    <property type="component" value="Unassembled WGS sequence"/>
</dbReference>
<dbReference type="InterPro" id="IPR036188">
    <property type="entry name" value="FAD/NAD-bd_sf"/>
</dbReference>
<reference evidence="2 3" key="1">
    <citation type="submission" date="2024-07" db="EMBL/GenBank/DDBJ databases">
        <title>Draft Genome Sequence of Ferrimicrobium acidiphilum Strain YE2023, Isolated from a Pulp of Bioleach Reactor.</title>
        <authorList>
            <person name="Elkina Y.A."/>
            <person name="Bulaeva A.G."/>
            <person name="Beletsky A.V."/>
            <person name="Mardanov A.V."/>
        </authorList>
    </citation>
    <scope>NUCLEOTIDE SEQUENCE [LARGE SCALE GENOMIC DNA]</scope>
    <source>
        <strain evidence="2 3">YE2023</strain>
    </source>
</reference>
<sequence>MDSQQEAIRSLAGVRDNAFWLDTDEIPSFRPSLGHHVDVDLAVVGAGFLGLWTAILAKQRFPTWDVALVDAGRVGFGASGRNGGFVDASLTHGLENGLRRWPDEMQELERLGGDNLQAISEFVVDHQIECDLNFSGAIEVATESWHLDGLEEFAQSARRFGHEVEVLDQQHAQELIHSPRFLGGLLTKNRTALVNPAKLAWGLARVASSLGVTIYEGTMVTGVQARGGMIDLSTPQSGSLRAAKVVLATNAFPPLIPGVRSFVVPVYDYVLMTEPLTASQLEAIGWSGRHGLSDLGNLFHYSRLTHDNRILWGGYDAIYHFGSRVSSAYRLRRETHLLLARHFFDTFPMLAGVRFSHAWGGAIDTSTRFSMFFGSRYQGKVHYALGFTGLGVGATRFAAQVLCGRLEPRDTPFERLGLVRTKPVPFPPEPLRSLSIAVTRRSLMWADSHEGHRNRWLRTLDHFGIGFDS</sequence>
<evidence type="ECO:0000259" key="1">
    <source>
        <dbReference type="Pfam" id="PF01266"/>
    </source>
</evidence>
<keyword evidence="3" id="KW-1185">Reference proteome</keyword>
<dbReference type="EMBL" id="JBFSHR010000011">
    <property type="protein sequence ID" value="MEX6429182.1"/>
    <property type="molecule type" value="Genomic_DNA"/>
</dbReference>
<dbReference type="RefSeq" id="WP_369084336.1">
    <property type="nucleotide sequence ID" value="NZ_JBFSHR010000011.1"/>
</dbReference>
<dbReference type="PANTHER" id="PTHR13847">
    <property type="entry name" value="SARCOSINE DEHYDROGENASE-RELATED"/>
    <property type="match status" value="1"/>
</dbReference>
<dbReference type="Gene3D" id="3.50.50.60">
    <property type="entry name" value="FAD/NAD(P)-binding domain"/>
    <property type="match status" value="1"/>
</dbReference>
<dbReference type="Pfam" id="PF01266">
    <property type="entry name" value="DAO"/>
    <property type="match status" value="1"/>
</dbReference>
<dbReference type="PANTHER" id="PTHR13847:SF281">
    <property type="entry name" value="FAD DEPENDENT OXIDOREDUCTASE DOMAIN-CONTAINING PROTEIN"/>
    <property type="match status" value="1"/>
</dbReference>